<keyword evidence="16" id="KW-1185">Reference proteome</keyword>
<feature type="domain" description="4Fe-4S ferredoxin-type" evidence="12">
    <location>
        <begin position="137"/>
        <end position="170"/>
    </location>
</feature>
<dbReference type="PROSITE" id="PS51085">
    <property type="entry name" value="2FE2S_FER_2"/>
    <property type="match status" value="1"/>
</dbReference>
<dbReference type="PROSITE" id="PS51669">
    <property type="entry name" value="4FE4S_MOW_BIS_MGD"/>
    <property type="match status" value="1"/>
</dbReference>
<dbReference type="PROSITE" id="PS51839">
    <property type="entry name" value="4FE4S_HC3"/>
    <property type="match status" value="1"/>
</dbReference>
<dbReference type="CDD" id="cd00207">
    <property type="entry name" value="fer2"/>
    <property type="match status" value="1"/>
</dbReference>
<dbReference type="CDD" id="cd02790">
    <property type="entry name" value="MopB_CT_Formate-Dh_H"/>
    <property type="match status" value="1"/>
</dbReference>
<keyword evidence="4" id="KW-0001">2Fe-2S</keyword>
<dbReference type="NCBIfam" id="TIGR01591">
    <property type="entry name" value="Fdh-alpha"/>
    <property type="match status" value="1"/>
</dbReference>
<gene>
    <name evidence="15" type="primary">fdhF</name>
    <name evidence="15" type="ORF">V8247_05800</name>
</gene>
<evidence type="ECO:0000256" key="8">
    <source>
        <dbReference type="ARBA" id="ARBA00023004"/>
    </source>
</evidence>
<dbReference type="Pfam" id="PF12838">
    <property type="entry name" value="Fer4_7"/>
    <property type="match status" value="1"/>
</dbReference>
<dbReference type="PANTHER" id="PTHR43105">
    <property type="entry name" value="RESPIRATORY NITRATE REDUCTASE"/>
    <property type="match status" value="1"/>
</dbReference>
<dbReference type="SUPFAM" id="SSF53706">
    <property type="entry name" value="Formate dehydrogenase/DMSO reductase, domains 1-3"/>
    <property type="match status" value="1"/>
</dbReference>
<dbReference type="Gene3D" id="2.40.40.20">
    <property type="match status" value="1"/>
</dbReference>
<evidence type="ECO:0000256" key="3">
    <source>
        <dbReference type="ARBA" id="ARBA00022485"/>
    </source>
</evidence>
<dbReference type="SUPFAM" id="SSF54862">
    <property type="entry name" value="4Fe-4S ferredoxins"/>
    <property type="match status" value="1"/>
</dbReference>
<comment type="cofactor">
    <cofactor evidence="10">
        <name>[2Fe-2S] cluster</name>
        <dbReference type="ChEBI" id="CHEBI:190135"/>
    </cofactor>
</comment>
<sequence length="889" mass="96196">MIKLSIDDQAIIAVEGQTVLEAARDAGIYIPNLCYAPDLKPYGGCRLCVVEIDRMRGLPTACTTPVAEGMVVHTDTPALADARRTVLDLLLAEHPLDCLACVKNLNCELQRVTAYLGFTERCLPHSGRVQDVDDSNPFFRLDRNYCILCARCTRACDEITGNNAIELIDRGYESRVGTAAARPLIETNCRSCGECVAHCPTAALVPKDYVKPDSETATICPYCGVGCGIKLQIRGGRITGVTGDEANPASNGRLCVKGRYGIKEFVHHAERLTTPLVKNRDGVQVATGWEEALEHTCSKLIRYRPEETAVIASAKATNEENYLIQKLARAVLGTNTVDHCARLCHSPTVAGLATAFGSGAMTNSIGDIKDAGCLLIIGANTTETHPVIGFEIKKAVRRGARLIVINPVKIPLGSQADIFLQLRPGTDVLLLSAMCKVIIDEGLYDSAFITDRTEGFEALAATLRGFDLDHAAAISGVPLDHIRAAAEMYAAAKPAGIFYAMGITQHSHGTDNVSAIANLALLTGNLGRAGAGVNPLRGHNNVQGACDMGALPDVYPGYQETAVEACRQKFEAAWGVKLPQQPGLTIPEIMDAIDRGRIKALYLVGDNLALSDADSNRVRQTLAKLELLIVQDIFPTETTDLAHVVLPAVSFAEKDGTFTNTERRVQRIRRAVKPAGDARPDWWITAELGKRLGGRGFDYEGPAEIFREINALTPSYAGISYDRLNDGGLQWPCPEATHPGTPVLHTERFTRGKGQFKAIEYRPSTEQTDAEYPFILTTGRSLYHFHTGTMTRRVNGLLTLQPQETLAIAPYDAARLNISDGDTIKVSSRRGEITAQAEVKNQLAEGVVFMTFHFPETATNILTSPAADPVAGIPEYKVAAVKLIKVIKS</sequence>
<evidence type="ECO:0000256" key="2">
    <source>
        <dbReference type="ARBA" id="ARBA00007023"/>
    </source>
</evidence>
<evidence type="ECO:0000256" key="7">
    <source>
        <dbReference type="ARBA" id="ARBA00023002"/>
    </source>
</evidence>
<dbReference type="InterPro" id="IPR006656">
    <property type="entry name" value="Mopterin_OxRdtase"/>
</dbReference>
<dbReference type="InterPro" id="IPR019574">
    <property type="entry name" value="NADH_UbQ_OxRdtase_Gsu_4Fe4S-bd"/>
</dbReference>
<dbReference type="InterPro" id="IPR006657">
    <property type="entry name" value="MoPterin_dinucl-bd_dom"/>
</dbReference>
<evidence type="ECO:0000256" key="6">
    <source>
        <dbReference type="ARBA" id="ARBA00022737"/>
    </source>
</evidence>
<evidence type="ECO:0000259" key="13">
    <source>
        <dbReference type="PROSITE" id="PS51669"/>
    </source>
</evidence>
<comment type="similarity">
    <text evidence="2">In the C-terminal section; belongs to the prokaryotic molybdopterin-containing oxidoreductase family.</text>
</comment>
<evidence type="ECO:0000313" key="15">
    <source>
        <dbReference type="EMBL" id="WWX24780.1"/>
    </source>
</evidence>
<feature type="domain" description="2Fe-2S ferredoxin-type" evidence="11">
    <location>
        <begin position="1"/>
        <end position="78"/>
    </location>
</feature>
<dbReference type="Gene3D" id="3.30.70.20">
    <property type="match status" value="1"/>
</dbReference>
<dbReference type="InterPro" id="IPR001041">
    <property type="entry name" value="2Fe-2S_ferredoxin-type"/>
</dbReference>
<organism evidence="15 16">
    <name type="scientific">Candidatus Dehalogenimonas loeffleri</name>
    <dbReference type="NCBI Taxonomy" id="3127115"/>
    <lineage>
        <taxon>Bacteria</taxon>
        <taxon>Bacillati</taxon>
        <taxon>Chloroflexota</taxon>
        <taxon>Dehalococcoidia</taxon>
        <taxon>Dehalococcoidales</taxon>
        <taxon>Dehalococcoidaceae</taxon>
        <taxon>Dehalogenimonas</taxon>
    </lineage>
</organism>
<dbReference type="PROSITE" id="PS51379">
    <property type="entry name" value="4FE4S_FER_2"/>
    <property type="match status" value="2"/>
</dbReference>
<feature type="domain" description="4Fe-4S Mo/W bis-MGD-type" evidence="13">
    <location>
        <begin position="213"/>
        <end position="269"/>
    </location>
</feature>
<dbReference type="Pfam" id="PF04879">
    <property type="entry name" value="Molybdop_Fe4S4"/>
    <property type="match status" value="1"/>
</dbReference>
<dbReference type="PANTHER" id="PTHR43105:SF14">
    <property type="entry name" value="FORMATE DEHYDROGENASE H"/>
    <property type="match status" value="1"/>
</dbReference>
<name>A0ABZ2J8Q9_9CHLR</name>
<dbReference type="EMBL" id="CP146612">
    <property type="protein sequence ID" value="WWX24780.1"/>
    <property type="molecule type" value="Genomic_DNA"/>
</dbReference>
<evidence type="ECO:0000259" key="11">
    <source>
        <dbReference type="PROSITE" id="PS51085"/>
    </source>
</evidence>
<dbReference type="InterPro" id="IPR017896">
    <property type="entry name" value="4Fe4S_Fe-S-bd"/>
</dbReference>
<accession>A0ABZ2J8Q9</accession>
<keyword evidence="8" id="KW-0408">Iron</keyword>
<dbReference type="InterPro" id="IPR050123">
    <property type="entry name" value="Prok_molybdopt-oxidoreductase"/>
</dbReference>
<dbReference type="InterPro" id="IPR000283">
    <property type="entry name" value="NADH_UbQ_OxRdtase_75kDa_su_CS"/>
</dbReference>
<feature type="domain" description="4Fe-4S ferredoxin-type" evidence="12">
    <location>
        <begin position="181"/>
        <end position="209"/>
    </location>
</feature>
<dbReference type="SMART" id="SM00926">
    <property type="entry name" value="Molybdop_Fe4S4"/>
    <property type="match status" value="1"/>
</dbReference>
<dbReference type="Gene3D" id="3.40.50.740">
    <property type="match status" value="1"/>
</dbReference>
<protein>
    <submittedName>
        <fullName evidence="15">Formate dehydrogenase subunit alpha</fullName>
        <ecNumber evidence="15">1.17.1.9</ecNumber>
    </submittedName>
</protein>
<dbReference type="InterPro" id="IPR006478">
    <property type="entry name" value="Formate_DH_asu"/>
</dbReference>
<keyword evidence="7 15" id="KW-0560">Oxidoreductase</keyword>
<proteinExistence type="inferred from homology"/>
<comment type="cofactor">
    <cofactor evidence="1">
        <name>[4Fe-4S] cluster</name>
        <dbReference type="ChEBI" id="CHEBI:49883"/>
    </cofactor>
</comment>
<dbReference type="PROSITE" id="PS00198">
    <property type="entry name" value="4FE4S_FER_1"/>
    <property type="match status" value="1"/>
</dbReference>
<dbReference type="GO" id="GO:0008863">
    <property type="term" value="F:formate dehydrogenase (NAD+) activity"/>
    <property type="evidence" value="ECO:0007669"/>
    <property type="project" value="UniProtKB-EC"/>
</dbReference>
<dbReference type="PROSITE" id="PS00641">
    <property type="entry name" value="COMPLEX1_75K_1"/>
    <property type="match status" value="1"/>
</dbReference>
<evidence type="ECO:0000256" key="9">
    <source>
        <dbReference type="ARBA" id="ARBA00023014"/>
    </source>
</evidence>
<dbReference type="EC" id="1.17.1.9" evidence="15"/>
<dbReference type="Gene3D" id="3.40.228.10">
    <property type="entry name" value="Dimethylsulfoxide Reductase, domain 2"/>
    <property type="match status" value="1"/>
</dbReference>
<dbReference type="InterPro" id="IPR017900">
    <property type="entry name" value="4Fe4S_Fe_S_CS"/>
</dbReference>
<dbReference type="Gene3D" id="2.20.25.90">
    <property type="entry name" value="ADC-like domains"/>
    <property type="match status" value="1"/>
</dbReference>
<dbReference type="Pfam" id="PF00384">
    <property type="entry name" value="Molybdopterin"/>
    <property type="match status" value="1"/>
</dbReference>
<keyword evidence="5" id="KW-0479">Metal-binding</keyword>
<feature type="domain" description="4Fe-4S His(Cys)3-ligated-type" evidence="14">
    <location>
        <begin position="78"/>
        <end position="117"/>
    </location>
</feature>
<keyword evidence="6" id="KW-0677">Repeat</keyword>
<dbReference type="InterPro" id="IPR009010">
    <property type="entry name" value="Asp_de-COase-like_dom_sf"/>
</dbReference>
<dbReference type="Pfam" id="PF13510">
    <property type="entry name" value="Fer2_4"/>
    <property type="match status" value="1"/>
</dbReference>
<evidence type="ECO:0000313" key="16">
    <source>
        <dbReference type="Proteomes" id="UP001375370"/>
    </source>
</evidence>
<dbReference type="Pfam" id="PF10588">
    <property type="entry name" value="NADH-G_4Fe-4S_3"/>
    <property type="match status" value="1"/>
</dbReference>
<evidence type="ECO:0000256" key="10">
    <source>
        <dbReference type="ARBA" id="ARBA00034078"/>
    </source>
</evidence>
<evidence type="ECO:0000259" key="14">
    <source>
        <dbReference type="PROSITE" id="PS51839"/>
    </source>
</evidence>
<dbReference type="Pfam" id="PF01568">
    <property type="entry name" value="Molydop_binding"/>
    <property type="match status" value="1"/>
</dbReference>
<dbReference type="CDD" id="cd02753">
    <property type="entry name" value="MopB_Formate-Dh-H"/>
    <property type="match status" value="1"/>
</dbReference>
<dbReference type="InterPro" id="IPR041924">
    <property type="entry name" value="Formate_Dh-H_N"/>
</dbReference>
<keyword evidence="3" id="KW-0004">4Fe-4S</keyword>
<evidence type="ECO:0000256" key="4">
    <source>
        <dbReference type="ARBA" id="ARBA00022714"/>
    </source>
</evidence>
<dbReference type="InterPro" id="IPR006963">
    <property type="entry name" value="Mopterin_OxRdtase_4Fe-4S_dom"/>
</dbReference>
<keyword evidence="9" id="KW-0411">Iron-sulfur</keyword>
<reference evidence="15 16" key="1">
    <citation type="submission" date="2024-03" db="EMBL/GenBank/DDBJ databases">
        <title>A Dehalogenimonas Isolated from Estuarine Sediments Dihaloeliminates Chlorinated Alkanes.</title>
        <authorList>
            <person name="Yang Y."/>
            <person name="Wang H."/>
        </authorList>
    </citation>
    <scope>NUCLEOTIDE SEQUENCE [LARGE SCALE GENOMIC DNA]</scope>
    <source>
        <strain evidence="15 16">W</strain>
    </source>
</reference>
<evidence type="ECO:0000256" key="5">
    <source>
        <dbReference type="ARBA" id="ARBA00022723"/>
    </source>
</evidence>
<dbReference type="SMART" id="SM00929">
    <property type="entry name" value="NADH-G_4Fe-4S_3"/>
    <property type="match status" value="1"/>
</dbReference>
<evidence type="ECO:0000259" key="12">
    <source>
        <dbReference type="PROSITE" id="PS51379"/>
    </source>
</evidence>
<dbReference type="SUPFAM" id="SSF54292">
    <property type="entry name" value="2Fe-2S ferredoxin-like"/>
    <property type="match status" value="1"/>
</dbReference>
<dbReference type="PIRSF" id="PIRSF036643">
    <property type="entry name" value="FDH_alpha"/>
    <property type="match status" value="1"/>
</dbReference>
<dbReference type="InterPro" id="IPR036010">
    <property type="entry name" value="2Fe-2S_ferredoxin-like_sf"/>
</dbReference>
<dbReference type="InterPro" id="IPR041925">
    <property type="entry name" value="CT_Formate-Dh_H"/>
</dbReference>
<evidence type="ECO:0000256" key="1">
    <source>
        <dbReference type="ARBA" id="ARBA00001966"/>
    </source>
</evidence>
<dbReference type="Gene3D" id="3.10.20.740">
    <property type="match status" value="1"/>
</dbReference>
<dbReference type="SUPFAM" id="SSF50692">
    <property type="entry name" value="ADC-like"/>
    <property type="match status" value="1"/>
</dbReference>
<dbReference type="Proteomes" id="UP001375370">
    <property type="component" value="Chromosome"/>
</dbReference>